<protein>
    <submittedName>
        <fullName evidence="7">Putative citrate lyase beta chain</fullName>
    </submittedName>
</protein>
<comment type="cofactor">
    <cofactor evidence="1">
        <name>Mg(2+)</name>
        <dbReference type="ChEBI" id="CHEBI:18420"/>
    </cofactor>
</comment>
<evidence type="ECO:0000256" key="2">
    <source>
        <dbReference type="ARBA" id="ARBA00022723"/>
    </source>
</evidence>
<feature type="domain" description="HpcH/HpaI aldolase/citrate lyase" evidence="6">
    <location>
        <begin position="18"/>
        <end position="181"/>
    </location>
</feature>
<reference evidence="7 8" key="1">
    <citation type="submission" date="2014-02" db="EMBL/GenBank/DDBJ databases">
        <title>Whole genome shotgun sequence of Rhodococcus wratislaviensis NBRC 100605.</title>
        <authorList>
            <person name="Hosoyama A."/>
            <person name="Tsuchikane K."/>
            <person name="Yoshida I."/>
            <person name="Ohji S."/>
            <person name="Ichikawa N."/>
            <person name="Yamazoe A."/>
            <person name="Fujita N."/>
        </authorList>
    </citation>
    <scope>NUCLEOTIDE SEQUENCE [LARGE SCALE GENOMIC DNA]</scope>
    <source>
        <strain evidence="7 8">NBRC 100605</strain>
    </source>
</reference>
<proteinExistence type="predicted"/>
<dbReference type="GO" id="GO:0000287">
    <property type="term" value="F:magnesium ion binding"/>
    <property type="evidence" value="ECO:0007669"/>
    <property type="project" value="TreeGrafter"/>
</dbReference>
<evidence type="ECO:0000259" key="6">
    <source>
        <dbReference type="Pfam" id="PF03328"/>
    </source>
</evidence>
<keyword evidence="2 5" id="KW-0479">Metal-binding</keyword>
<accession>X0PXV5</accession>
<dbReference type="InterPro" id="IPR011206">
    <property type="entry name" value="Citrate_lyase_beta/mcl1/mcl2"/>
</dbReference>
<comment type="caution">
    <text evidence="7">The sequence shown here is derived from an EMBL/GenBank/DDBJ whole genome shotgun (WGS) entry which is preliminary data.</text>
</comment>
<dbReference type="GO" id="GO:0016829">
    <property type="term" value="F:lyase activity"/>
    <property type="evidence" value="ECO:0007669"/>
    <property type="project" value="UniProtKB-KW"/>
</dbReference>
<keyword evidence="8" id="KW-1185">Reference proteome</keyword>
<feature type="binding site" evidence="4">
    <location>
        <position position="74"/>
    </location>
    <ligand>
        <name>substrate</name>
    </ligand>
</feature>
<gene>
    <name evidence="7" type="ORF">RW1_052_00680</name>
</gene>
<name>X0PXV5_RHOWR</name>
<dbReference type="RefSeq" id="WP_081792593.1">
    <property type="nucleotide sequence ID" value="NZ_BAWF01000052.1"/>
</dbReference>
<keyword evidence="3 5" id="KW-0460">Magnesium</keyword>
<dbReference type="Proteomes" id="UP000019491">
    <property type="component" value="Unassembled WGS sequence"/>
</dbReference>
<dbReference type="PIRSF" id="PIRSF015582">
    <property type="entry name" value="Cit_lyase_B"/>
    <property type="match status" value="1"/>
</dbReference>
<dbReference type="GO" id="GO:0006107">
    <property type="term" value="P:oxaloacetate metabolic process"/>
    <property type="evidence" value="ECO:0007669"/>
    <property type="project" value="TreeGrafter"/>
</dbReference>
<evidence type="ECO:0000313" key="7">
    <source>
        <dbReference type="EMBL" id="GAF48359.1"/>
    </source>
</evidence>
<sequence>MSLSAPATSRRVSSEFARSWLLVNTTRRDRLEDAQHSAADQIVLDIEDAVAPQHKPEARATVVRWLEREEAWVRINDHSTSFWSDDVDQLKGLPGLTGVMLAKTEFAEQVTETFDRLGGTTPVIGLIESALGIEESPRIASTRGTFRLAFGSGDYRRDTGASDNDLAMAYPRSRLVVASRLGRLPGPIDGPTLGSSRRLLSKRTMTAVGLGLTGKLCLDTAQAPTINKIVSPSSSETAWATEFLEDFDARGGTIRDGSDLPLLKRAQKVTRLSAVFNTDPNGRQSELQ</sequence>
<feature type="binding site" evidence="4">
    <location>
        <position position="128"/>
    </location>
    <ligand>
        <name>substrate</name>
    </ligand>
</feature>
<dbReference type="InterPro" id="IPR040442">
    <property type="entry name" value="Pyrv_kinase-like_dom_sf"/>
</dbReference>
<dbReference type="PANTHER" id="PTHR32308">
    <property type="entry name" value="LYASE BETA SUBUNIT, PUTATIVE (AFU_ORTHOLOGUE AFUA_4G13030)-RELATED"/>
    <property type="match status" value="1"/>
</dbReference>
<dbReference type="SUPFAM" id="SSF51621">
    <property type="entry name" value="Phosphoenolpyruvate/pyruvate domain"/>
    <property type="match status" value="1"/>
</dbReference>
<evidence type="ECO:0000256" key="4">
    <source>
        <dbReference type="PIRSR" id="PIRSR015582-1"/>
    </source>
</evidence>
<dbReference type="EMBL" id="BAWF01000052">
    <property type="protein sequence ID" value="GAF48359.1"/>
    <property type="molecule type" value="Genomic_DNA"/>
</dbReference>
<dbReference type="AlphaFoldDB" id="X0PXV5"/>
<dbReference type="InterPro" id="IPR005000">
    <property type="entry name" value="Aldolase/citrate-lyase_domain"/>
</dbReference>
<dbReference type="InterPro" id="IPR015813">
    <property type="entry name" value="Pyrv/PenolPyrv_kinase-like_dom"/>
</dbReference>
<feature type="binding site" evidence="5">
    <location>
        <position position="128"/>
    </location>
    <ligand>
        <name>Mg(2+)</name>
        <dbReference type="ChEBI" id="CHEBI:18420"/>
    </ligand>
</feature>
<dbReference type="PANTHER" id="PTHR32308:SF10">
    <property type="entry name" value="CITRATE LYASE SUBUNIT BETA"/>
    <property type="match status" value="1"/>
</dbReference>
<feature type="binding site" evidence="5">
    <location>
        <position position="154"/>
    </location>
    <ligand>
        <name>Mg(2+)</name>
        <dbReference type="ChEBI" id="CHEBI:18420"/>
    </ligand>
</feature>
<dbReference type="Gene3D" id="3.20.20.60">
    <property type="entry name" value="Phosphoenolpyruvate-binding domains"/>
    <property type="match status" value="1"/>
</dbReference>
<dbReference type="Pfam" id="PF03328">
    <property type="entry name" value="HpcH_HpaI"/>
    <property type="match status" value="1"/>
</dbReference>
<dbReference type="OrthoDB" id="4322898at2"/>
<evidence type="ECO:0000313" key="8">
    <source>
        <dbReference type="Proteomes" id="UP000019491"/>
    </source>
</evidence>
<keyword evidence="7" id="KW-0456">Lyase</keyword>
<evidence type="ECO:0000256" key="1">
    <source>
        <dbReference type="ARBA" id="ARBA00001946"/>
    </source>
</evidence>
<evidence type="ECO:0000256" key="3">
    <source>
        <dbReference type="ARBA" id="ARBA00022842"/>
    </source>
</evidence>
<evidence type="ECO:0000256" key="5">
    <source>
        <dbReference type="PIRSR" id="PIRSR015582-2"/>
    </source>
</evidence>
<organism evidence="7 8">
    <name type="scientific">Rhodococcus wratislaviensis NBRC 100605</name>
    <dbReference type="NCBI Taxonomy" id="1219028"/>
    <lineage>
        <taxon>Bacteria</taxon>
        <taxon>Bacillati</taxon>
        <taxon>Actinomycetota</taxon>
        <taxon>Actinomycetes</taxon>
        <taxon>Mycobacteriales</taxon>
        <taxon>Nocardiaceae</taxon>
        <taxon>Rhodococcus</taxon>
    </lineage>
</organism>